<proteinExistence type="predicted"/>
<name>A0A080YY05_PHYNI</name>
<evidence type="ECO:0000256" key="1">
    <source>
        <dbReference type="SAM" id="Coils"/>
    </source>
</evidence>
<accession>A0A080YY05</accession>
<dbReference type="EMBL" id="ANJA01004190">
    <property type="protein sequence ID" value="ETO59266.1"/>
    <property type="molecule type" value="Genomic_DNA"/>
</dbReference>
<dbReference type="OrthoDB" id="127996at2759"/>
<organism evidence="3 4">
    <name type="scientific">Phytophthora nicotianae P1976</name>
    <dbReference type="NCBI Taxonomy" id="1317066"/>
    <lineage>
        <taxon>Eukaryota</taxon>
        <taxon>Sar</taxon>
        <taxon>Stramenopiles</taxon>
        <taxon>Oomycota</taxon>
        <taxon>Peronosporomycetes</taxon>
        <taxon>Peronosporales</taxon>
        <taxon>Peronosporaceae</taxon>
        <taxon>Phytophthora</taxon>
    </lineage>
</organism>
<feature type="compositionally biased region" description="Polar residues" evidence="2">
    <location>
        <begin position="163"/>
        <end position="174"/>
    </location>
</feature>
<feature type="coiled-coil region" evidence="1">
    <location>
        <begin position="179"/>
        <end position="213"/>
    </location>
</feature>
<keyword evidence="1" id="KW-0175">Coiled coil</keyword>
<feature type="compositionally biased region" description="Basic and acidic residues" evidence="2">
    <location>
        <begin position="102"/>
        <end position="112"/>
    </location>
</feature>
<dbReference type="AlphaFoldDB" id="A0A080YY05"/>
<evidence type="ECO:0000256" key="2">
    <source>
        <dbReference type="SAM" id="MobiDB-lite"/>
    </source>
</evidence>
<dbReference type="Proteomes" id="UP000028582">
    <property type="component" value="Unassembled WGS sequence"/>
</dbReference>
<feature type="compositionally biased region" description="Basic and acidic residues" evidence="2">
    <location>
        <begin position="134"/>
        <end position="147"/>
    </location>
</feature>
<gene>
    <name evidence="3" type="ORF">F444_22363</name>
</gene>
<protein>
    <submittedName>
        <fullName evidence="3">Uncharacterized protein</fullName>
    </submittedName>
</protein>
<evidence type="ECO:0000313" key="4">
    <source>
        <dbReference type="Proteomes" id="UP000028582"/>
    </source>
</evidence>
<reference evidence="3 4" key="1">
    <citation type="submission" date="2013-11" db="EMBL/GenBank/DDBJ databases">
        <title>The Genome Sequence of Phytophthora parasitica P1976.</title>
        <authorList>
            <consortium name="The Broad Institute Genomics Platform"/>
            <person name="Russ C."/>
            <person name="Tyler B."/>
            <person name="Panabieres F."/>
            <person name="Shan W."/>
            <person name="Tripathy S."/>
            <person name="Grunwald N."/>
            <person name="Machado M."/>
            <person name="Johnson C.S."/>
            <person name="Walker B."/>
            <person name="Young S."/>
            <person name="Zeng Q."/>
            <person name="Gargeya S."/>
            <person name="Fitzgerald M."/>
            <person name="Haas B."/>
            <person name="Abouelleil A."/>
            <person name="Allen A.W."/>
            <person name="Alvarado L."/>
            <person name="Arachchi H.M."/>
            <person name="Berlin A.M."/>
            <person name="Chapman S.B."/>
            <person name="Gainer-Dewar J."/>
            <person name="Goldberg J."/>
            <person name="Griggs A."/>
            <person name="Gujja S."/>
            <person name="Hansen M."/>
            <person name="Howarth C."/>
            <person name="Imamovic A."/>
            <person name="Ireland A."/>
            <person name="Larimer J."/>
            <person name="McCowan C."/>
            <person name="Murphy C."/>
            <person name="Pearson M."/>
            <person name="Poon T.W."/>
            <person name="Priest M."/>
            <person name="Roberts A."/>
            <person name="Saif S."/>
            <person name="Shea T."/>
            <person name="Sisk P."/>
            <person name="Sykes S."/>
            <person name="Wortman J."/>
            <person name="Nusbaum C."/>
            <person name="Birren B."/>
        </authorList>
    </citation>
    <scope>NUCLEOTIDE SEQUENCE [LARGE SCALE GENOMIC DNA]</scope>
    <source>
        <strain evidence="3 4">P1976</strain>
    </source>
</reference>
<comment type="caution">
    <text evidence="3">The sequence shown here is derived from an EMBL/GenBank/DDBJ whole genome shotgun (WGS) entry which is preliminary data.</text>
</comment>
<feature type="region of interest" description="Disordered" evidence="2">
    <location>
        <begin position="102"/>
        <end position="177"/>
    </location>
</feature>
<sequence length="263" mass="29838">MRELIRLKPFSAKRGTTGHVWEEVAKGVSSAIQVQLNVTQVRDRLNLLKAKFKADELSSARASGVEEDLHAVNIPSHYNDLNGLVRDYIELERMYIDEMKAKKSAKTRKEEDPANSAAALINESKPRRSQRANYDTERSSSDERSSESEPESIASLASAVPSHVSTSSRSTPKRSNAFLDEVKRQAKRHKEQIELKTRELEQHQHQFEKQQAEERLRSEERIQAGNRELILQCAKVFSAATARTVKSKLPLRYSMIEGVLTPK</sequence>
<evidence type="ECO:0000313" key="3">
    <source>
        <dbReference type="EMBL" id="ETO59266.1"/>
    </source>
</evidence>